<organism evidence="2">
    <name type="scientific">Eiseniibacteriota bacterium</name>
    <dbReference type="NCBI Taxonomy" id="2212470"/>
    <lineage>
        <taxon>Bacteria</taxon>
        <taxon>Candidatus Eiseniibacteriota</taxon>
    </lineage>
</organism>
<evidence type="ECO:0000256" key="1">
    <source>
        <dbReference type="SAM" id="SignalP"/>
    </source>
</evidence>
<comment type="caution">
    <text evidence="2">The sequence shown here is derived from an EMBL/GenBank/DDBJ whole genome shotgun (WGS) entry which is preliminary data.</text>
</comment>
<evidence type="ECO:0000313" key="2">
    <source>
        <dbReference type="EMBL" id="HGZ43823.1"/>
    </source>
</evidence>
<dbReference type="AlphaFoldDB" id="A0A832MN76"/>
<feature type="signal peptide" evidence="1">
    <location>
        <begin position="1"/>
        <end position="24"/>
    </location>
</feature>
<reference evidence="2" key="1">
    <citation type="journal article" date="2020" name="mSystems">
        <title>Genome- and Community-Level Interaction Insights into Carbon Utilization and Element Cycling Functions of Hydrothermarchaeota in Hydrothermal Sediment.</title>
        <authorList>
            <person name="Zhou Z."/>
            <person name="Liu Y."/>
            <person name="Xu W."/>
            <person name="Pan J."/>
            <person name="Luo Z.H."/>
            <person name="Li M."/>
        </authorList>
    </citation>
    <scope>NUCLEOTIDE SEQUENCE [LARGE SCALE GENOMIC DNA]</scope>
    <source>
        <strain evidence="2">SpSt-381</strain>
    </source>
</reference>
<dbReference type="Gene3D" id="3.40.50.10610">
    <property type="entry name" value="ABC-type transport auxiliary lipoprotein component"/>
    <property type="match status" value="1"/>
</dbReference>
<sequence length="245" mass="25871">MRAAGTLRVALTAALVAVTAGALALPPGGPAAQERRRGVRDNVWRHPDSAAFAIRGIAMLPAASYDRDLQAEKLADQLWGATLRGTGHRWVSSTSTRALVAAGPGGDSLLRAAAEQALAQGRADSLLAPELCRRTRTGAVMTLRVDRWEQLKMEFNQAGKPSTTVSLTAALVDSTGRLLWRISGSETAEGPYHDPRADVVGVKTTGLGTQPITGQGGPPSHLEVLNALYARWKEHVPVPVVPGAR</sequence>
<protein>
    <submittedName>
        <fullName evidence="2">Uncharacterized protein</fullName>
    </submittedName>
</protein>
<gene>
    <name evidence="2" type="ORF">ENR23_10435</name>
</gene>
<keyword evidence="1" id="KW-0732">Signal</keyword>
<proteinExistence type="predicted"/>
<accession>A0A832MN76</accession>
<feature type="chain" id="PRO_5032302278" evidence="1">
    <location>
        <begin position="25"/>
        <end position="245"/>
    </location>
</feature>
<name>A0A832MN76_UNCEI</name>
<dbReference type="EMBL" id="DSQF01000022">
    <property type="protein sequence ID" value="HGZ43823.1"/>
    <property type="molecule type" value="Genomic_DNA"/>
</dbReference>